<dbReference type="Gene3D" id="3.40.190.290">
    <property type="match status" value="1"/>
</dbReference>
<dbReference type="GO" id="GO:0003700">
    <property type="term" value="F:DNA-binding transcription factor activity"/>
    <property type="evidence" value="ECO:0007669"/>
    <property type="project" value="InterPro"/>
</dbReference>
<reference evidence="7" key="1">
    <citation type="submission" date="2019-03" db="EMBL/GenBank/DDBJ databases">
        <authorList>
            <person name="Danneels B."/>
        </authorList>
    </citation>
    <scope>NUCLEOTIDE SEQUENCE</scope>
</reference>
<evidence type="ECO:0000256" key="4">
    <source>
        <dbReference type="ARBA" id="ARBA00023163"/>
    </source>
</evidence>
<evidence type="ECO:0000313" key="7">
    <source>
        <dbReference type="EMBL" id="VFR61187.1"/>
    </source>
</evidence>
<dbReference type="InterPro" id="IPR000847">
    <property type="entry name" value="LysR_HTH_N"/>
</dbReference>
<dbReference type="GO" id="GO:0043565">
    <property type="term" value="F:sequence-specific DNA binding"/>
    <property type="evidence" value="ECO:0007669"/>
    <property type="project" value="TreeGrafter"/>
</dbReference>
<dbReference type="InterPro" id="IPR005119">
    <property type="entry name" value="LysR_subst-bd"/>
</dbReference>
<dbReference type="SUPFAM" id="SSF46785">
    <property type="entry name" value="Winged helix' DNA-binding domain"/>
    <property type="match status" value="1"/>
</dbReference>
<keyword evidence="3" id="KW-0238">DNA-binding</keyword>
<dbReference type="InterPro" id="IPR058163">
    <property type="entry name" value="LysR-type_TF_proteobact-type"/>
</dbReference>
<keyword evidence="4" id="KW-0804">Transcription</keyword>
<gene>
    <name evidence="6" type="ORF">ANK1_4137</name>
    <name evidence="7" type="ORF">ANK2_4138</name>
</gene>
<dbReference type="PANTHER" id="PTHR30537:SF5">
    <property type="entry name" value="HTH-TYPE TRANSCRIPTIONAL ACTIVATOR TTDR-RELATED"/>
    <property type="match status" value="1"/>
</dbReference>
<dbReference type="CDD" id="cd08422">
    <property type="entry name" value="PBP2_CrgA_like"/>
    <property type="match status" value="1"/>
</dbReference>
<dbReference type="FunFam" id="1.10.10.10:FF:000001">
    <property type="entry name" value="LysR family transcriptional regulator"/>
    <property type="match status" value="1"/>
</dbReference>
<dbReference type="PANTHER" id="PTHR30537">
    <property type="entry name" value="HTH-TYPE TRANSCRIPTIONAL REGULATOR"/>
    <property type="match status" value="1"/>
</dbReference>
<evidence type="ECO:0000259" key="5">
    <source>
        <dbReference type="PROSITE" id="PS50931"/>
    </source>
</evidence>
<protein>
    <submittedName>
        <fullName evidence="7">Transcriptional regulator, LysR family</fullName>
    </submittedName>
</protein>
<dbReference type="PROSITE" id="PS50931">
    <property type="entry name" value="HTH_LYSR"/>
    <property type="match status" value="1"/>
</dbReference>
<dbReference type="EMBL" id="CAADIA010000006">
    <property type="protein sequence ID" value="VFR32326.1"/>
    <property type="molecule type" value="Genomic_DNA"/>
</dbReference>
<dbReference type="EMBL" id="CAADIF010000005">
    <property type="protein sequence ID" value="VFR61187.1"/>
    <property type="molecule type" value="Genomic_DNA"/>
</dbReference>
<evidence type="ECO:0000256" key="3">
    <source>
        <dbReference type="ARBA" id="ARBA00023125"/>
    </source>
</evidence>
<dbReference type="SUPFAM" id="SSF53850">
    <property type="entry name" value="Periplasmic binding protein-like II"/>
    <property type="match status" value="1"/>
</dbReference>
<organism evidence="7">
    <name type="scientific">plant metagenome</name>
    <dbReference type="NCBI Taxonomy" id="1297885"/>
    <lineage>
        <taxon>unclassified sequences</taxon>
        <taxon>metagenomes</taxon>
        <taxon>organismal metagenomes</taxon>
    </lineage>
</organism>
<dbReference type="InterPro" id="IPR036390">
    <property type="entry name" value="WH_DNA-bd_sf"/>
</dbReference>
<dbReference type="InterPro" id="IPR036388">
    <property type="entry name" value="WH-like_DNA-bd_sf"/>
</dbReference>
<proteinExistence type="inferred from homology"/>
<dbReference type="AlphaFoldDB" id="A0A484SHF4"/>
<name>A0A484SHF4_9ZZZZ</name>
<evidence type="ECO:0000256" key="1">
    <source>
        <dbReference type="ARBA" id="ARBA00009437"/>
    </source>
</evidence>
<evidence type="ECO:0000256" key="2">
    <source>
        <dbReference type="ARBA" id="ARBA00023015"/>
    </source>
</evidence>
<comment type="similarity">
    <text evidence="1">Belongs to the LysR transcriptional regulatory family.</text>
</comment>
<dbReference type="GO" id="GO:0006351">
    <property type="term" value="P:DNA-templated transcription"/>
    <property type="evidence" value="ECO:0007669"/>
    <property type="project" value="TreeGrafter"/>
</dbReference>
<accession>A0A484SHF4</accession>
<feature type="domain" description="HTH lysR-type" evidence="5">
    <location>
        <begin position="3"/>
        <end position="60"/>
    </location>
</feature>
<dbReference type="Gene3D" id="1.10.10.10">
    <property type="entry name" value="Winged helix-like DNA-binding domain superfamily/Winged helix DNA-binding domain"/>
    <property type="match status" value="1"/>
</dbReference>
<evidence type="ECO:0000313" key="6">
    <source>
        <dbReference type="EMBL" id="VFR32326.1"/>
    </source>
</evidence>
<dbReference type="Pfam" id="PF03466">
    <property type="entry name" value="LysR_substrate"/>
    <property type="match status" value="1"/>
</dbReference>
<dbReference type="Pfam" id="PF00126">
    <property type="entry name" value="HTH_1"/>
    <property type="match status" value="1"/>
</dbReference>
<keyword evidence="2" id="KW-0805">Transcription regulation</keyword>
<sequence length="299" mass="33216">MDFDLNDVSLFVHTVRAGSFAAAARKLGMPPNTVSRRVQQLEEKLQTRLLQRSTRKLSLTPTGRQFFDGCVASIDDIERTRMEVLDAGLEPKGTIRVAAPADFFSHFDIDAISRFHERYPLVRLDFVLSDARTDLIEEAIDVAFRVGPTQDLSLVARRLADTHRLLVATPAYLQKHGEPSVIEDLERHECIGTPIVGDRTPWHLEGQEGAREVLVSGRFRASTEHSQRQAVRAGLGIALLPYSGVAEDLASGRLVNVLPAYRHDQGGVWAVYPSKRHLSLAAKALTEFVVEEIARMTTA</sequence>